<keyword evidence="3 8" id="KW-0812">Transmembrane</keyword>
<dbReference type="Pfam" id="PF01059">
    <property type="entry name" value="Oxidored_q5_N"/>
    <property type="match status" value="1"/>
</dbReference>
<feature type="transmembrane region" description="Helical" evidence="9">
    <location>
        <begin position="152"/>
        <end position="170"/>
    </location>
</feature>
<sequence>MPESDLTWLSILVFLPAVCAAGLLAFPSKWTEAMRWWATFGAAGTLSIALCVVVGYYNLLDRRIDANGKPGHSVHTRLDNRADKAASGAAQPIPKKLDPNDWVARRAWISLFNIQYALGVDGISLPLVVLTALVVLLAIVASWKIQESVRGYLALILLLETGVIGAFLALDFFLFYVSYELMLLPMYVLIGLWGGGNRKYAALKFVIYTLLGGVCLLVAMLALYSVNARDFVDQAEVKQRAFDFQKKNPHLTAEDAANQVEVHTFDFVTLSKVGRAASLVLSGQEDRLAVKTAVVEEPSKGDDANKVKLFAPGVDRDAALARLKAQPVCTKQFQYFVFALLFLGFAVKVPIVPLHSWLPDAHVEAPTPVSMILAGVLLKLGGYGLIRVAFPVCPWAASELAWWVGLVGVVGIVYGALVAMGQTDFKKLLAYSSVSHMGFVVLGLASWGSASRSQYWQWGVDGAMFQMVAHGITASALFFIVGVVYDRAHHRDLNRFGGLKEPMPLYAGLSAILFFASMGLPGLCGFVGEFCVFIGAWNFSPALAIPAVASVILTAAYLLWTWQRVYLGTNAATKNFPELSPREAVCLLPFALLAIGLGVVPGLLLFNWMDPSVAGWIENLAPLKP</sequence>
<dbReference type="PANTHER" id="PTHR43507:SF1">
    <property type="entry name" value="NADH-UBIQUINONE OXIDOREDUCTASE CHAIN 4"/>
    <property type="match status" value="1"/>
</dbReference>
<feature type="transmembrane region" description="Helical" evidence="9">
    <location>
        <begin position="428"/>
        <end position="447"/>
    </location>
</feature>
<feature type="transmembrane region" description="Helical" evidence="9">
    <location>
        <begin position="584"/>
        <end position="606"/>
    </location>
</feature>
<name>A0ABS5BNV0_9BACT</name>
<dbReference type="Proteomes" id="UP000676565">
    <property type="component" value="Unassembled WGS sequence"/>
</dbReference>
<evidence type="ECO:0000313" key="13">
    <source>
        <dbReference type="Proteomes" id="UP000676565"/>
    </source>
</evidence>
<feature type="transmembrane region" description="Helical" evidence="9">
    <location>
        <begin position="116"/>
        <end position="140"/>
    </location>
</feature>
<evidence type="ECO:0000259" key="10">
    <source>
        <dbReference type="Pfam" id="PF00361"/>
    </source>
</evidence>
<dbReference type="Pfam" id="PF00361">
    <property type="entry name" value="Proton_antipo_M"/>
    <property type="match status" value="2"/>
</dbReference>
<feature type="domain" description="NADH:quinone oxidoreductase/Mrp antiporter transmembrane" evidence="10">
    <location>
        <begin position="333"/>
        <end position="552"/>
    </location>
</feature>
<evidence type="ECO:0000256" key="2">
    <source>
        <dbReference type="ARBA" id="ARBA00009025"/>
    </source>
</evidence>
<evidence type="ECO:0000256" key="6">
    <source>
        <dbReference type="ARBA" id="ARBA00023027"/>
    </source>
</evidence>
<comment type="subcellular location">
    <subcellularLocation>
        <location evidence="1">Endomembrane system</location>
        <topology evidence="1">Multi-pass membrane protein</topology>
    </subcellularLocation>
    <subcellularLocation>
        <location evidence="8">Membrane</location>
        <topology evidence="8">Multi-pass membrane protein</topology>
    </subcellularLocation>
</comment>
<dbReference type="InterPro" id="IPR000260">
    <property type="entry name" value="NADH4_N"/>
</dbReference>
<feature type="domain" description="NADH:ubiquinone oxidoreductase chain 4 N-terminal" evidence="11">
    <location>
        <begin position="109"/>
        <end position="160"/>
    </location>
</feature>
<dbReference type="NCBIfam" id="TIGR01972">
    <property type="entry name" value="NDH_I_M"/>
    <property type="match status" value="1"/>
</dbReference>
<evidence type="ECO:0000256" key="5">
    <source>
        <dbReference type="ARBA" id="ARBA00022989"/>
    </source>
</evidence>
<organism evidence="12 13">
    <name type="scientific">Gemmata palustris</name>
    <dbReference type="NCBI Taxonomy" id="2822762"/>
    <lineage>
        <taxon>Bacteria</taxon>
        <taxon>Pseudomonadati</taxon>
        <taxon>Planctomycetota</taxon>
        <taxon>Planctomycetia</taxon>
        <taxon>Gemmatales</taxon>
        <taxon>Gemmataceae</taxon>
        <taxon>Gemmata</taxon>
    </lineage>
</organism>
<comment type="caution">
    <text evidence="12">The sequence shown here is derived from an EMBL/GenBank/DDBJ whole genome shotgun (WGS) entry which is preliminary data.</text>
</comment>
<feature type="transmembrane region" description="Helical" evidence="9">
    <location>
        <begin position="38"/>
        <end position="59"/>
    </location>
</feature>
<keyword evidence="13" id="KW-1185">Reference proteome</keyword>
<feature type="transmembrane region" description="Helical" evidence="9">
    <location>
        <begin position="6"/>
        <end position="26"/>
    </location>
</feature>
<keyword evidence="7 9" id="KW-0472">Membrane</keyword>
<evidence type="ECO:0000256" key="1">
    <source>
        <dbReference type="ARBA" id="ARBA00004127"/>
    </source>
</evidence>
<protein>
    <submittedName>
        <fullName evidence="12">NADH-quinone oxidoreductase subunit M</fullName>
    </submittedName>
</protein>
<dbReference type="InterPro" id="IPR001750">
    <property type="entry name" value="ND/Mrp_TM"/>
</dbReference>
<evidence type="ECO:0000256" key="8">
    <source>
        <dbReference type="RuleBase" id="RU000320"/>
    </source>
</evidence>
<dbReference type="RefSeq" id="WP_210652662.1">
    <property type="nucleotide sequence ID" value="NZ_JAGKQQ010000001.1"/>
</dbReference>
<reference evidence="12 13" key="1">
    <citation type="submission" date="2021-04" db="EMBL/GenBank/DDBJ databases">
        <authorList>
            <person name="Ivanova A."/>
        </authorList>
    </citation>
    <scope>NUCLEOTIDE SEQUENCE [LARGE SCALE GENOMIC DNA]</scope>
    <source>
        <strain evidence="12 13">G18</strain>
    </source>
</reference>
<dbReference type="PRINTS" id="PR01437">
    <property type="entry name" value="NUOXDRDTASE4"/>
</dbReference>
<keyword evidence="4" id="KW-1278">Translocase</keyword>
<keyword evidence="5 9" id="KW-1133">Transmembrane helix</keyword>
<comment type="similarity">
    <text evidence="2">Belongs to the complex I subunit 4 family.</text>
</comment>
<dbReference type="PANTHER" id="PTHR43507">
    <property type="entry name" value="NADH-UBIQUINONE OXIDOREDUCTASE CHAIN 4"/>
    <property type="match status" value="1"/>
</dbReference>
<dbReference type="InterPro" id="IPR010227">
    <property type="entry name" value="NADH_Q_OxRdtase_chainM/4"/>
</dbReference>
<feature type="transmembrane region" description="Helical" evidence="9">
    <location>
        <begin position="506"/>
        <end position="537"/>
    </location>
</feature>
<gene>
    <name evidence="12" type="ORF">J8F10_04480</name>
</gene>
<evidence type="ECO:0000259" key="11">
    <source>
        <dbReference type="Pfam" id="PF01059"/>
    </source>
</evidence>
<evidence type="ECO:0000256" key="3">
    <source>
        <dbReference type="ARBA" id="ARBA00022692"/>
    </source>
</evidence>
<feature type="transmembrane region" description="Helical" evidence="9">
    <location>
        <begin position="402"/>
        <end position="421"/>
    </location>
</feature>
<dbReference type="InterPro" id="IPR003918">
    <property type="entry name" value="NADH_UbQ_OxRdtase"/>
</dbReference>
<evidence type="ECO:0000256" key="4">
    <source>
        <dbReference type="ARBA" id="ARBA00022967"/>
    </source>
</evidence>
<accession>A0ABS5BNV0</accession>
<feature type="domain" description="NADH:quinone oxidoreductase/Mrp antiporter transmembrane" evidence="10">
    <location>
        <begin position="169"/>
        <end position="228"/>
    </location>
</feature>
<feature type="transmembrane region" description="Helical" evidence="9">
    <location>
        <begin position="205"/>
        <end position="226"/>
    </location>
</feature>
<feature type="transmembrane region" description="Helical" evidence="9">
    <location>
        <begin position="176"/>
        <end position="193"/>
    </location>
</feature>
<evidence type="ECO:0000256" key="9">
    <source>
        <dbReference type="SAM" id="Phobius"/>
    </source>
</evidence>
<proteinExistence type="inferred from homology"/>
<feature type="transmembrane region" description="Helical" evidence="9">
    <location>
        <begin position="543"/>
        <end position="563"/>
    </location>
</feature>
<keyword evidence="6" id="KW-0520">NAD</keyword>
<dbReference type="EMBL" id="JAGKQQ010000001">
    <property type="protein sequence ID" value="MBP3954538.1"/>
    <property type="molecule type" value="Genomic_DNA"/>
</dbReference>
<feature type="transmembrane region" description="Helical" evidence="9">
    <location>
        <begin position="335"/>
        <end position="357"/>
    </location>
</feature>
<evidence type="ECO:0000256" key="7">
    <source>
        <dbReference type="ARBA" id="ARBA00023136"/>
    </source>
</evidence>
<evidence type="ECO:0000313" key="12">
    <source>
        <dbReference type="EMBL" id="MBP3954538.1"/>
    </source>
</evidence>
<feature type="transmembrane region" description="Helical" evidence="9">
    <location>
        <begin position="467"/>
        <end position="485"/>
    </location>
</feature>